<accession>A0A0P1ESA9</accession>
<evidence type="ECO:0000256" key="1">
    <source>
        <dbReference type="ARBA" id="ARBA00004651"/>
    </source>
</evidence>
<organism evidence="7 8">
    <name type="scientific">Shimia marina</name>
    <dbReference type="NCBI Taxonomy" id="321267"/>
    <lineage>
        <taxon>Bacteria</taxon>
        <taxon>Pseudomonadati</taxon>
        <taxon>Pseudomonadota</taxon>
        <taxon>Alphaproteobacteria</taxon>
        <taxon>Rhodobacterales</taxon>
        <taxon>Roseobacteraceae</taxon>
    </lineage>
</organism>
<feature type="transmembrane region" description="Helical" evidence="6">
    <location>
        <begin position="6"/>
        <end position="26"/>
    </location>
</feature>
<dbReference type="EMBL" id="CYPW01000027">
    <property type="protein sequence ID" value="CUH53422.1"/>
    <property type="molecule type" value="Genomic_DNA"/>
</dbReference>
<evidence type="ECO:0000313" key="8">
    <source>
        <dbReference type="Proteomes" id="UP000054823"/>
    </source>
</evidence>
<feature type="transmembrane region" description="Helical" evidence="6">
    <location>
        <begin position="156"/>
        <end position="175"/>
    </location>
</feature>
<keyword evidence="5 6" id="KW-0472">Membrane</keyword>
<name>A0A0P1ESA9_9RHOB</name>
<dbReference type="RefSeq" id="WP_058240580.1">
    <property type="nucleotide sequence ID" value="NZ_CYPW01000027.1"/>
</dbReference>
<evidence type="ECO:0000256" key="4">
    <source>
        <dbReference type="ARBA" id="ARBA00022989"/>
    </source>
</evidence>
<feature type="transmembrane region" description="Helical" evidence="6">
    <location>
        <begin position="67"/>
        <end position="88"/>
    </location>
</feature>
<gene>
    <name evidence="7" type="primary">rhtC_1</name>
    <name evidence="7" type="ORF">SHM7688_02876</name>
</gene>
<dbReference type="STRING" id="321267.SHM7688_02876"/>
<dbReference type="GO" id="GO:0005886">
    <property type="term" value="C:plasma membrane"/>
    <property type="evidence" value="ECO:0007669"/>
    <property type="project" value="UniProtKB-SubCell"/>
</dbReference>
<dbReference type="OrthoDB" id="9804822at2"/>
<feature type="transmembrane region" description="Helical" evidence="6">
    <location>
        <begin position="38"/>
        <end position="61"/>
    </location>
</feature>
<evidence type="ECO:0000256" key="6">
    <source>
        <dbReference type="SAM" id="Phobius"/>
    </source>
</evidence>
<dbReference type="PANTHER" id="PTHR30086:SF20">
    <property type="entry name" value="ARGININE EXPORTER PROTEIN ARGO-RELATED"/>
    <property type="match status" value="1"/>
</dbReference>
<feature type="transmembrane region" description="Helical" evidence="6">
    <location>
        <begin position="109"/>
        <end position="136"/>
    </location>
</feature>
<dbReference type="AlphaFoldDB" id="A0A0P1ESA9"/>
<dbReference type="InterPro" id="IPR001123">
    <property type="entry name" value="LeuE-type"/>
</dbReference>
<comment type="subcellular location">
    <subcellularLocation>
        <location evidence="1">Cell membrane</location>
        <topology evidence="1">Multi-pass membrane protein</topology>
    </subcellularLocation>
</comment>
<evidence type="ECO:0000256" key="5">
    <source>
        <dbReference type="ARBA" id="ARBA00023136"/>
    </source>
</evidence>
<dbReference type="GO" id="GO:0015171">
    <property type="term" value="F:amino acid transmembrane transporter activity"/>
    <property type="evidence" value="ECO:0007669"/>
    <property type="project" value="TreeGrafter"/>
</dbReference>
<keyword evidence="4 6" id="KW-1133">Transmembrane helix</keyword>
<dbReference type="PANTHER" id="PTHR30086">
    <property type="entry name" value="ARGININE EXPORTER PROTEIN ARGO"/>
    <property type="match status" value="1"/>
</dbReference>
<evidence type="ECO:0000256" key="3">
    <source>
        <dbReference type="ARBA" id="ARBA00022692"/>
    </source>
</evidence>
<keyword evidence="8" id="KW-1185">Reference proteome</keyword>
<keyword evidence="3 6" id="KW-0812">Transmembrane</keyword>
<protein>
    <submittedName>
        <fullName evidence="7">Threonine efflux protein</fullName>
    </submittedName>
</protein>
<evidence type="ECO:0000313" key="7">
    <source>
        <dbReference type="EMBL" id="CUH53422.1"/>
    </source>
</evidence>
<dbReference type="Pfam" id="PF01810">
    <property type="entry name" value="LysE"/>
    <property type="match status" value="1"/>
</dbReference>
<reference evidence="7 8" key="1">
    <citation type="submission" date="2015-09" db="EMBL/GenBank/DDBJ databases">
        <authorList>
            <consortium name="Swine Surveillance"/>
        </authorList>
    </citation>
    <scope>NUCLEOTIDE SEQUENCE [LARGE SCALE GENOMIC DNA]</scope>
    <source>
        <strain evidence="7 8">CECT 7688</strain>
    </source>
</reference>
<sequence>MDLTHILAFNLALAAAIASPGPAFLISVKTTLSAGRHAGLAVGAGLGLMASLWTLSALLGLDVIFTAFPWAYVAVKTIGALYLLYIAYGMWKGARTPLAPSEVKPARHAFLQGLMINLMNPKSALFAAAVLVVIFPPDMTLAQKGLIAANQLVIELMFYALVAFGMSTSTARAAYLRAKSHIDRIAAVVLSALGLRLLFGR</sequence>
<proteinExistence type="predicted"/>
<evidence type="ECO:0000256" key="2">
    <source>
        <dbReference type="ARBA" id="ARBA00022475"/>
    </source>
</evidence>
<dbReference type="Proteomes" id="UP000054823">
    <property type="component" value="Unassembled WGS sequence"/>
</dbReference>
<keyword evidence="2" id="KW-1003">Cell membrane</keyword>